<sequence length="182" mass="18368">MRYMLAGEARRAGAVLDGVAEDMVVNEAVLARAVVSVRAGELVGLRQQQVRRQHALGGAEERATDSLADMHVASAIAAPVPNLHQSAHPAPAWQPLPAAEGSQPRGWLRNRADDAAAAAQSSRAALASSPTAGATDDDAAAGLPSLDQTLACALPGLATPSPGVASMLSHAAAEGLYAGAEA</sequence>
<evidence type="ECO:0000313" key="3">
    <source>
        <dbReference type="Proteomes" id="UP000323011"/>
    </source>
</evidence>
<reference evidence="2 3" key="1">
    <citation type="submission" date="2019-07" db="EMBL/GenBank/DDBJ databases">
        <title>Genomes of Cafeteria roenbergensis.</title>
        <authorList>
            <person name="Fischer M.G."/>
            <person name="Hackl T."/>
            <person name="Roman M."/>
        </authorList>
    </citation>
    <scope>NUCLEOTIDE SEQUENCE [LARGE SCALE GENOMIC DNA]</scope>
    <source>
        <strain evidence="2 3">BVI</strain>
    </source>
</reference>
<comment type="caution">
    <text evidence="2">The sequence shown here is derived from an EMBL/GenBank/DDBJ whole genome shotgun (WGS) entry which is preliminary data.</text>
</comment>
<name>A0A5A8CKP2_CAFRO</name>
<accession>A0A5A8CKP2</accession>
<dbReference type="AlphaFoldDB" id="A0A5A8CKP2"/>
<keyword evidence="3" id="KW-1185">Reference proteome</keyword>
<dbReference type="Proteomes" id="UP000323011">
    <property type="component" value="Unassembled WGS sequence"/>
</dbReference>
<dbReference type="EMBL" id="VLTN01000017">
    <property type="protein sequence ID" value="KAA0153094.1"/>
    <property type="molecule type" value="Genomic_DNA"/>
</dbReference>
<feature type="region of interest" description="Disordered" evidence="1">
    <location>
        <begin position="120"/>
        <end position="142"/>
    </location>
</feature>
<evidence type="ECO:0000313" key="2">
    <source>
        <dbReference type="EMBL" id="KAA0153094.1"/>
    </source>
</evidence>
<proteinExistence type="predicted"/>
<organism evidence="2 3">
    <name type="scientific">Cafeteria roenbergensis</name>
    <name type="common">Marine flagellate</name>
    <dbReference type="NCBI Taxonomy" id="33653"/>
    <lineage>
        <taxon>Eukaryota</taxon>
        <taxon>Sar</taxon>
        <taxon>Stramenopiles</taxon>
        <taxon>Bigyra</taxon>
        <taxon>Opalozoa</taxon>
        <taxon>Bicosoecida</taxon>
        <taxon>Cafeteriaceae</taxon>
        <taxon>Cafeteria</taxon>
    </lineage>
</organism>
<feature type="compositionally biased region" description="Low complexity" evidence="1">
    <location>
        <begin position="120"/>
        <end position="134"/>
    </location>
</feature>
<feature type="region of interest" description="Disordered" evidence="1">
    <location>
        <begin position="85"/>
        <end position="106"/>
    </location>
</feature>
<protein>
    <submittedName>
        <fullName evidence="2">Uncharacterized protein</fullName>
    </submittedName>
</protein>
<evidence type="ECO:0000256" key="1">
    <source>
        <dbReference type="SAM" id="MobiDB-lite"/>
    </source>
</evidence>
<gene>
    <name evidence="2" type="ORF">FNF29_03282</name>
</gene>